<feature type="transmembrane region" description="Helical" evidence="2">
    <location>
        <begin position="526"/>
        <end position="551"/>
    </location>
</feature>
<feature type="transmembrane region" description="Helical" evidence="2">
    <location>
        <begin position="327"/>
        <end position="346"/>
    </location>
</feature>
<dbReference type="EMBL" id="CDMZ01003135">
    <property type="protein sequence ID" value="CEM45222.1"/>
    <property type="molecule type" value="Genomic_DNA"/>
</dbReference>
<dbReference type="VEuPathDB" id="CryptoDB:Cvel_7443"/>
<feature type="compositionally biased region" description="Basic and acidic residues" evidence="1">
    <location>
        <begin position="421"/>
        <end position="430"/>
    </location>
</feature>
<keyword evidence="2" id="KW-0472">Membrane</keyword>
<proteinExistence type="predicted"/>
<gene>
    <name evidence="3" type="ORF">Cvel_7443</name>
</gene>
<feature type="compositionally biased region" description="Acidic residues" evidence="1">
    <location>
        <begin position="389"/>
        <end position="398"/>
    </location>
</feature>
<feature type="transmembrane region" description="Helical" evidence="2">
    <location>
        <begin position="557"/>
        <end position="578"/>
    </location>
</feature>
<dbReference type="AlphaFoldDB" id="A0A0G4HM49"/>
<feature type="transmembrane region" description="Helical" evidence="2">
    <location>
        <begin position="265"/>
        <end position="290"/>
    </location>
</feature>
<feature type="transmembrane region" description="Helical" evidence="2">
    <location>
        <begin position="58"/>
        <end position="80"/>
    </location>
</feature>
<evidence type="ECO:0000313" key="3">
    <source>
        <dbReference type="EMBL" id="CEM45222.1"/>
    </source>
</evidence>
<evidence type="ECO:0000256" key="2">
    <source>
        <dbReference type="SAM" id="Phobius"/>
    </source>
</evidence>
<accession>A0A0G4HM49</accession>
<keyword evidence="2" id="KW-0812">Transmembrane</keyword>
<feature type="transmembrane region" description="Helical" evidence="2">
    <location>
        <begin position="609"/>
        <end position="627"/>
    </location>
</feature>
<feature type="transmembrane region" description="Helical" evidence="2">
    <location>
        <begin position="223"/>
        <end position="244"/>
    </location>
</feature>
<keyword evidence="2" id="KW-1133">Transmembrane helix</keyword>
<protein>
    <submittedName>
        <fullName evidence="3">Uncharacterized protein</fullName>
    </submittedName>
</protein>
<evidence type="ECO:0000256" key="1">
    <source>
        <dbReference type="SAM" id="MobiDB-lite"/>
    </source>
</evidence>
<organism evidence="3">
    <name type="scientific">Chromera velia CCMP2878</name>
    <dbReference type="NCBI Taxonomy" id="1169474"/>
    <lineage>
        <taxon>Eukaryota</taxon>
        <taxon>Sar</taxon>
        <taxon>Alveolata</taxon>
        <taxon>Colpodellida</taxon>
        <taxon>Chromeraceae</taxon>
        <taxon>Chromera</taxon>
    </lineage>
</organism>
<sequence length="704" mass="77148">MANRKDDLESGATDEWGREEVDLEQNASSLLLMIQENERQFMQLGTLAPVGVKIGEGVVSIVCIVLLILIQSFACCFLDTKAIDLDADLVPRHWDWFNKVGTAYSWRFIQHANSIVWQEDGQTKQHVSVAAMKIIGLIIVLGSLLSCVVKRGGALKSWFILYEKEKQAEGGMTATRRAHLFLLFFFHLIMSFVQPPLFLIAGIYLVCRGDDVKDILLDGVGTIFLFEIESIWIPFFFLLIGCVIPDESWKIRMPGGRAALSPSRGLVAAMFFPQHGLAVCVLLFGLIGIYNPEAFSYDLQQVNAVARYTDGDPKDISQLAWTRPHQVMLWLSALGGFFVGCLGASIQKMAMWKRFNGPVSLGSSMLVNKVLKKGREKRQGGLAGGGRDVEEEGEEESMAESARLLDADGDEVDEDEEEEGGHEVLKREGGQDVGGQVKMTKAVGLLLGQGRGRNAGDDAKASENYAENGVNEHGSGEEGGGVVESGAAAQTRLEAGEAGGGATGCNETRKEGGGLRVLSPPETASVSLGLTLLGVVIAWEGVFGVMFQGLMRPPFGYLYWLLQLMTVLPCGILLPPLLSLALHPHFPQTFPALFPSLQKTAEGEPRTSWVLVTLLTILLAVAPAAVFRHSQLLSWPEEDLRSFFHTQSQVLVIKGPKEGFGPMMQRTFKTLAWRWPEIYGWGLLWSLAVGIFLFFQWWASPAVG</sequence>
<feature type="transmembrane region" description="Helical" evidence="2">
    <location>
        <begin position="678"/>
        <end position="699"/>
    </location>
</feature>
<name>A0A0G4HM49_9ALVE</name>
<feature type="region of interest" description="Disordered" evidence="1">
    <location>
        <begin position="377"/>
        <end position="433"/>
    </location>
</feature>
<feature type="transmembrane region" description="Helical" evidence="2">
    <location>
        <begin position="130"/>
        <end position="149"/>
    </location>
</feature>
<reference evidence="3" key="1">
    <citation type="submission" date="2014-11" db="EMBL/GenBank/DDBJ databases">
        <authorList>
            <person name="Otto D Thomas"/>
            <person name="Naeem Raeece"/>
        </authorList>
    </citation>
    <scope>NUCLEOTIDE SEQUENCE</scope>
</reference>
<feature type="compositionally biased region" description="Acidic residues" evidence="1">
    <location>
        <begin position="407"/>
        <end position="420"/>
    </location>
</feature>
<feature type="transmembrane region" description="Helical" evidence="2">
    <location>
        <begin position="180"/>
        <end position="203"/>
    </location>
</feature>